<sequence>MQLNNVLPLQNWLKSYSKTSMTNDFIAGIIATIVMVPQGMAYALLAGVPAEYGLYCAILPTLLYALLGSSRSLSVGPAALISIMVASSIGALNPQTDAEYLHYAVNISFLAGLFLIAMRLFRLGSITNFISMPVVSGFTSASAIIITASQLKHIVGIPVASGLSFDETLWQLGTHIGEINYTTLFAGILSCFALWYFKGHFPKLVKKLALPTWLDQAISKAGPMFVVLIGAVLVGVFDLHETANIAIVGLIPDGLPSLQFVPVDIALWKSIALPSFLIALMCFVTSITVGTSLAGKRKERIDANQELLALGAANLGAAFSGTFALAASMSRSAVNHSAGAETTIASMVCALGVLLTLLFLTPLFYFLPLVVLGAIVIMSVSSLIEFHQIQRCWKLNKADAYSLLATFITVLVFGIEIGICVGIIGSVILIIHRASHPHIAIVGRVGKSEHFRNIERHDVHIDKHVLAIRVDESIYFSNVQCIENFVFEACYKRPETRHVVLIFSSVSFVDTTAVDALDNMIGKFKNLNVQLHLAEVKGPVMDQLQDSQFVSDLTPGKIYFTTDEALKSLTTL</sequence>
<feature type="transmembrane region" description="Helical" evidence="5">
    <location>
        <begin position="129"/>
        <end position="148"/>
    </location>
</feature>
<feature type="transmembrane region" description="Helical" evidence="5">
    <location>
        <begin position="179"/>
        <end position="197"/>
    </location>
</feature>
<evidence type="ECO:0000256" key="5">
    <source>
        <dbReference type="SAM" id="Phobius"/>
    </source>
</evidence>
<dbReference type="Pfam" id="PF01740">
    <property type="entry name" value="STAS"/>
    <property type="match status" value="1"/>
</dbReference>
<feature type="transmembrane region" description="Helical" evidence="5">
    <location>
        <begin position="365"/>
        <end position="384"/>
    </location>
</feature>
<dbReference type="InterPro" id="IPR036513">
    <property type="entry name" value="STAS_dom_sf"/>
</dbReference>
<evidence type="ECO:0000313" key="7">
    <source>
        <dbReference type="EMBL" id="MCZ2722183.1"/>
    </source>
</evidence>
<dbReference type="Gene3D" id="3.30.750.24">
    <property type="entry name" value="STAS domain"/>
    <property type="match status" value="1"/>
</dbReference>
<dbReference type="NCBIfam" id="TIGR00815">
    <property type="entry name" value="sulP"/>
    <property type="match status" value="1"/>
</dbReference>
<feature type="transmembrane region" description="Helical" evidence="5">
    <location>
        <begin position="225"/>
        <end position="251"/>
    </location>
</feature>
<keyword evidence="3 5" id="KW-1133">Transmembrane helix</keyword>
<dbReference type="SUPFAM" id="SSF52091">
    <property type="entry name" value="SpoIIaa-like"/>
    <property type="match status" value="1"/>
</dbReference>
<evidence type="ECO:0000256" key="1">
    <source>
        <dbReference type="ARBA" id="ARBA00004141"/>
    </source>
</evidence>
<comment type="subcellular location">
    <subcellularLocation>
        <location evidence="1">Membrane</location>
        <topology evidence="1">Multi-pass membrane protein</topology>
    </subcellularLocation>
</comment>
<dbReference type="RefSeq" id="WP_269125613.1">
    <property type="nucleotide sequence ID" value="NZ_JAPUBN010000016.1"/>
</dbReference>
<evidence type="ECO:0000256" key="3">
    <source>
        <dbReference type="ARBA" id="ARBA00022989"/>
    </source>
</evidence>
<reference evidence="7" key="1">
    <citation type="submission" date="2022-12" db="EMBL/GenBank/DDBJ databases">
        <title>Marinomonas 15G1-11 sp. nov, isolated from marine algae.</title>
        <authorList>
            <person name="Butt M."/>
            <person name="Choi D.G."/>
            <person name="Kim J.M."/>
            <person name="Lee J.K."/>
            <person name="Baek J.H."/>
            <person name="Jeon C.O."/>
        </authorList>
    </citation>
    <scope>NUCLEOTIDE SEQUENCE</scope>
    <source>
        <strain evidence="7">15G1-11</strain>
    </source>
</reference>
<feature type="transmembrane region" description="Helical" evidence="5">
    <location>
        <begin position="342"/>
        <end position="360"/>
    </location>
</feature>
<protein>
    <submittedName>
        <fullName evidence="7">Sulfate permease</fullName>
    </submittedName>
</protein>
<keyword evidence="8" id="KW-1185">Reference proteome</keyword>
<gene>
    <name evidence="7" type="primary">sulP</name>
    <name evidence="7" type="ORF">O1D97_11160</name>
</gene>
<comment type="caution">
    <text evidence="7">The sequence shown here is derived from an EMBL/GenBank/DDBJ whole genome shotgun (WGS) entry which is preliminary data.</text>
</comment>
<dbReference type="PROSITE" id="PS50801">
    <property type="entry name" value="STAS"/>
    <property type="match status" value="1"/>
</dbReference>
<dbReference type="Pfam" id="PF00916">
    <property type="entry name" value="Sulfate_transp"/>
    <property type="match status" value="1"/>
</dbReference>
<dbReference type="InterPro" id="IPR001902">
    <property type="entry name" value="SLC26A/SulP_fam"/>
</dbReference>
<dbReference type="InterPro" id="IPR011547">
    <property type="entry name" value="SLC26A/SulP_dom"/>
</dbReference>
<feature type="transmembrane region" description="Helical" evidence="5">
    <location>
        <begin position="100"/>
        <end position="117"/>
    </location>
</feature>
<evidence type="ECO:0000256" key="2">
    <source>
        <dbReference type="ARBA" id="ARBA00022692"/>
    </source>
</evidence>
<organism evidence="7 8">
    <name type="scientific">Marinomonas phaeophyticola</name>
    <dbReference type="NCBI Taxonomy" id="3004091"/>
    <lineage>
        <taxon>Bacteria</taxon>
        <taxon>Pseudomonadati</taxon>
        <taxon>Pseudomonadota</taxon>
        <taxon>Gammaproteobacteria</taxon>
        <taxon>Oceanospirillales</taxon>
        <taxon>Oceanospirillaceae</taxon>
        <taxon>Marinomonas</taxon>
    </lineage>
</organism>
<name>A0ABT4JUW1_9GAMM</name>
<feature type="transmembrane region" description="Helical" evidence="5">
    <location>
        <begin position="307"/>
        <end position="330"/>
    </location>
</feature>
<feature type="domain" description="STAS" evidence="6">
    <location>
        <begin position="455"/>
        <end position="569"/>
    </location>
</feature>
<keyword evidence="2 5" id="KW-0812">Transmembrane</keyword>
<proteinExistence type="predicted"/>
<feature type="transmembrane region" description="Helical" evidence="5">
    <location>
        <begin position="52"/>
        <end position="68"/>
    </location>
</feature>
<dbReference type="CDD" id="cd07042">
    <property type="entry name" value="STAS_SulP_like_sulfate_transporter"/>
    <property type="match status" value="1"/>
</dbReference>
<evidence type="ECO:0000256" key="4">
    <source>
        <dbReference type="ARBA" id="ARBA00023136"/>
    </source>
</evidence>
<dbReference type="Proteomes" id="UP001149719">
    <property type="component" value="Unassembled WGS sequence"/>
</dbReference>
<evidence type="ECO:0000259" key="6">
    <source>
        <dbReference type="PROSITE" id="PS50801"/>
    </source>
</evidence>
<dbReference type="EMBL" id="JAPUBN010000016">
    <property type="protein sequence ID" value="MCZ2722183.1"/>
    <property type="molecule type" value="Genomic_DNA"/>
</dbReference>
<feature type="transmembrane region" description="Helical" evidence="5">
    <location>
        <begin position="75"/>
        <end position="94"/>
    </location>
</feature>
<feature type="transmembrane region" description="Helical" evidence="5">
    <location>
        <begin position="25"/>
        <end position="46"/>
    </location>
</feature>
<evidence type="ECO:0000313" key="8">
    <source>
        <dbReference type="Proteomes" id="UP001149719"/>
    </source>
</evidence>
<dbReference type="InterPro" id="IPR002645">
    <property type="entry name" value="STAS_dom"/>
</dbReference>
<feature type="transmembrane region" description="Helical" evidence="5">
    <location>
        <begin position="271"/>
        <end position="295"/>
    </location>
</feature>
<keyword evidence="4 5" id="KW-0472">Membrane</keyword>
<feature type="transmembrane region" description="Helical" evidence="5">
    <location>
        <begin position="404"/>
        <end position="431"/>
    </location>
</feature>
<dbReference type="PANTHER" id="PTHR11814">
    <property type="entry name" value="SULFATE TRANSPORTER"/>
    <property type="match status" value="1"/>
</dbReference>
<accession>A0ABT4JUW1</accession>